<name>A0AAE3KEJ6_9PSEU</name>
<feature type="transmembrane region" description="Helical" evidence="2">
    <location>
        <begin position="55"/>
        <end position="75"/>
    </location>
</feature>
<protein>
    <submittedName>
        <fullName evidence="4">Membrane protease YdiL, CAAX protease family</fullName>
    </submittedName>
</protein>
<keyword evidence="4" id="KW-0645">Protease</keyword>
<feature type="transmembrane region" description="Helical" evidence="2">
    <location>
        <begin position="137"/>
        <end position="155"/>
    </location>
</feature>
<evidence type="ECO:0000256" key="2">
    <source>
        <dbReference type="SAM" id="Phobius"/>
    </source>
</evidence>
<sequence>MVEPREISAASRHPDNQPGTSRNTGVLVFLAITFGGSWLCMLGAWLAGLSLVNPLVQLPFAVMPAIAAVVVRAWVTKEGFADAGLRPRLRTAWPHYLVAWLGPLVIAAATVALATALGLCRPDLSLLDGLVPGLPGWAVVPLLLGVVVLLTPVYWGEEFGWTSYLRPRVASGRPLVSVLVTALIWALWHYPLAFLGYISFANTAVGLLVWTVSFCCQEILLATLYVHSGTVWVASLAHAGNNMVLSLLVGLLLGDGGGLDSTTLTWLPAVPMALLGGWIVLGRRLTPRAAAAPAGTGQPVGEGVQPTPGQRPARDQAIRGSNV</sequence>
<dbReference type="PANTHER" id="PTHR35797:SF1">
    <property type="entry name" value="PROTEASE"/>
    <property type="match status" value="1"/>
</dbReference>
<feature type="transmembrane region" description="Helical" evidence="2">
    <location>
        <begin position="96"/>
        <end position="117"/>
    </location>
</feature>
<comment type="caution">
    <text evidence="4">The sequence shown here is derived from an EMBL/GenBank/DDBJ whole genome shotgun (WGS) entry which is preliminary data.</text>
</comment>
<evidence type="ECO:0000256" key="1">
    <source>
        <dbReference type="SAM" id="MobiDB-lite"/>
    </source>
</evidence>
<dbReference type="Proteomes" id="UP001206128">
    <property type="component" value="Unassembled WGS sequence"/>
</dbReference>
<dbReference type="EMBL" id="JAMTCK010000001">
    <property type="protein sequence ID" value="MCP2163444.1"/>
    <property type="molecule type" value="Genomic_DNA"/>
</dbReference>
<keyword evidence="2" id="KW-1133">Transmembrane helix</keyword>
<dbReference type="GO" id="GO:0080120">
    <property type="term" value="P:CAAX-box protein maturation"/>
    <property type="evidence" value="ECO:0007669"/>
    <property type="project" value="UniProtKB-ARBA"/>
</dbReference>
<feature type="region of interest" description="Disordered" evidence="1">
    <location>
        <begin position="291"/>
        <end position="323"/>
    </location>
</feature>
<proteinExistence type="predicted"/>
<keyword evidence="5" id="KW-1185">Reference proteome</keyword>
<evidence type="ECO:0000259" key="3">
    <source>
        <dbReference type="Pfam" id="PF02517"/>
    </source>
</evidence>
<evidence type="ECO:0000313" key="4">
    <source>
        <dbReference type="EMBL" id="MCP2163444.1"/>
    </source>
</evidence>
<feature type="transmembrane region" description="Helical" evidence="2">
    <location>
        <begin position="175"/>
        <end position="198"/>
    </location>
</feature>
<evidence type="ECO:0000313" key="5">
    <source>
        <dbReference type="Proteomes" id="UP001206128"/>
    </source>
</evidence>
<keyword evidence="2" id="KW-0472">Membrane</keyword>
<keyword evidence="4" id="KW-0378">Hydrolase</keyword>
<feature type="domain" description="CAAX prenyl protease 2/Lysostaphin resistance protein A-like" evidence="3">
    <location>
        <begin position="142"/>
        <end position="244"/>
    </location>
</feature>
<dbReference type="RefSeq" id="WP_253766096.1">
    <property type="nucleotide sequence ID" value="NZ_JAMTCK010000001.1"/>
</dbReference>
<organism evidence="4 5">
    <name type="scientific">Goodfellowiella coeruleoviolacea</name>
    <dbReference type="NCBI Taxonomy" id="334858"/>
    <lineage>
        <taxon>Bacteria</taxon>
        <taxon>Bacillati</taxon>
        <taxon>Actinomycetota</taxon>
        <taxon>Actinomycetes</taxon>
        <taxon>Pseudonocardiales</taxon>
        <taxon>Pseudonocardiaceae</taxon>
        <taxon>Goodfellowiella</taxon>
    </lineage>
</organism>
<dbReference type="InterPro" id="IPR003675">
    <property type="entry name" value="Rce1/LyrA-like_dom"/>
</dbReference>
<accession>A0AAE3KEJ6</accession>
<feature type="transmembrane region" description="Helical" evidence="2">
    <location>
        <begin position="264"/>
        <end position="281"/>
    </location>
</feature>
<dbReference type="PANTHER" id="PTHR35797">
    <property type="entry name" value="PROTEASE-RELATED"/>
    <property type="match status" value="1"/>
</dbReference>
<dbReference type="AlphaFoldDB" id="A0AAE3KEJ6"/>
<feature type="transmembrane region" description="Helical" evidence="2">
    <location>
        <begin position="231"/>
        <end position="252"/>
    </location>
</feature>
<reference evidence="4" key="1">
    <citation type="submission" date="2022-06" db="EMBL/GenBank/DDBJ databases">
        <title>Genomic Encyclopedia of Archaeal and Bacterial Type Strains, Phase II (KMG-II): from individual species to whole genera.</title>
        <authorList>
            <person name="Goeker M."/>
        </authorList>
    </citation>
    <scope>NUCLEOTIDE SEQUENCE</scope>
    <source>
        <strain evidence="4">DSM 43935</strain>
    </source>
</reference>
<keyword evidence="2" id="KW-0812">Transmembrane</keyword>
<dbReference type="GO" id="GO:0006508">
    <property type="term" value="P:proteolysis"/>
    <property type="evidence" value="ECO:0007669"/>
    <property type="project" value="UniProtKB-KW"/>
</dbReference>
<dbReference type="GO" id="GO:0004175">
    <property type="term" value="F:endopeptidase activity"/>
    <property type="evidence" value="ECO:0007669"/>
    <property type="project" value="UniProtKB-ARBA"/>
</dbReference>
<dbReference type="InterPro" id="IPR042150">
    <property type="entry name" value="MmRce1-like"/>
</dbReference>
<feature type="transmembrane region" description="Helical" evidence="2">
    <location>
        <begin position="26"/>
        <end position="49"/>
    </location>
</feature>
<gene>
    <name evidence="4" type="ORF">LX83_000284</name>
</gene>
<dbReference type="Pfam" id="PF02517">
    <property type="entry name" value="Rce1-like"/>
    <property type="match status" value="1"/>
</dbReference>